<organism evidence="5 6">
    <name type="scientific">Aromatoleum anaerobium</name>
    <dbReference type="NCBI Taxonomy" id="182180"/>
    <lineage>
        <taxon>Bacteria</taxon>
        <taxon>Pseudomonadati</taxon>
        <taxon>Pseudomonadota</taxon>
        <taxon>Betaproteobacteria</taxon>
        <taxon>Rhodocyclales</taxon>
        <taxon>Rhodocyclaceae</taxon>
        <taxon>Aromatoleum</taxon>
    </lineage>
</organism>
<dbReference type="Pfam" id="PF25792">
    <property type="entry name" value="BREX_BrxC_helical"/>
    <property type="match status" value="1"/>
</dbReference>
<feature type="region of interest" description="Disordered" evidence="1">
    <location>
        <begin position="1132"/>
        <end position="1158"/>
    </location>
</feature>
<dbReference type="RefSeq" id="WP_169117250.1">
    <property type="nucleotide sequence ID" value="NZ_WTVG02000036.1"/>
</dbReference>
<gene>
    <name evidence="5" type="primary">brxC</name>
    <name evidence="5" type="ORF">GO606_03780</name>
</gene>
<accession>A0ABX1PIU2</accession>
<sequence>MQIRELFTKAIDRPINGVIKADQKDAESIWQELDEYVVTKQLTDHFRRFFDAYLAAADNPNDPVLGARMGVWVSGFFGSGKSHFIKILSYLLESLQATNPATGERKRAAAFFDERKIKDPMLLADIQRAVRGSADVILFNIDAKADSKDERDVILQVFLRVFNEKLGFSADAPHIAHMERYLVEKGAYDAFKSAFAQSNGSTWEAERDAVDFLRDDVVHALAVALKQSDESAGQWFDRARDEYRINIESFARLVRDYLDTRPAGHRIIFLADEVGQFIGDNTQLMLTLQTITEQLGTATQGRAWVIVTSQEDIDAALGEANKAKSQDFSKIQGRFHTRLSLASSNTDEVIGERLLAKTEAAHGALRDTFEKSGDIINNQLAFVGNSVNLRSYKDAAEFVGVYPYAPYQFTLLQKVFESIRKVGATGKHLSRGERSLLDAFQSAAVRNADHPVGLLIPLYDFYPSIESFIDTVAKRSIDEAPQNGALEAYDVLLLKALFLIRYIGDIVKPNVDNLATLCVDRIDTDKLALKRKIQESLARLEAQRLVSRNGDLWFFLTNEERDVAREIGNVEVPSAEKARLLCELLFDDILQGATRIRHRDTKGDYDFNRLLDGVPYKNATHELSVEIVSPLGDDYETLSDAKAVLRSSEGHGRVLIKLAEGERFDIELNLYRQIEKYIDSPKASNATPSLRTILLNRKDENRERRTRLREQLSAMLLQGDCYALGQRVELKAGNASSLLDELGNYLITNTYTKLGYLKHRNPDPTAEIKAVLLADDIIQKKLALGGDEGNPLALAEMREYLQLKASASRVMLDEVVARFTGIPWGWKPEWEVVLLVARLFMAGEIKLVMDSADLEPRAAIEPLTKSARFKQVSILKRKVADAESIKKARKLHQALFSSLPPEDEDGLVAAMRTRLAGWHSELKGYAPLAATKHHPGKTIIDTVVARIGKQLAIADSFEFVESLVKDRDAWLDLADDAHDVASFYKTQRPTWQRLLDTLERYADNHDALDKNIQAAAALGTLESLRDNPAPWGMVSQIEPLIATVDAINEGLAQGRREHALLSIDAKIAEVEQALDAVHADAALRNRALLKLQELKIKVAGLTSIPMIFYCQDQAGDALDAAMAMIEAATPKTAPGTAAEHGNQNTATKTGPTVAPPKPSKVVRVADLAGKTYLETEAEVDTYLVRLKSELLKIINAGQRARLQ</sequence>
<protein>
    <submittedName>
        <fullName evidence="5">BREX system P-loop protein BrxC</fullName>
    </submittedName>
</protein>
<feature type="compositionally biased region" description="Polar residues" evidence="1">
    <location>
        <begin position="1141"/>
        <end position="1150"/>
    </location>
</feature>
<proteinExistence type="predicted"/>
<keyword evidence="6" id="KW-1185">Reference proteome</keyword>
<reference evidence="5" key="1">
    <citation type="submission" date="2019-12" db="EMBL/GenBank/DDBJ databases">
        <title>Comparative genomics gives insights into the taxonomy of the Azoarcus-Aromatoleum group and reveals separate origins of nif in the plant-associated Azoarcus and non-plant-associated Aromatoleum sub-groups.</title>
        <authorList>
            <person name="Lafos M."/>
            <person name="Maluk M."/>
            <person name="Batista M."/>
            <person name="Junghare M."/>
            <person name="Carmona M."/>
            <person name="Faoro H."/>
            <person name="Cruz L.M."/>
            <person name="Battistoni F."/>
            <person name="De Souza E."/>
            <person name="Pedrosa F."/>
            <person name="Chen W.-M."/>
            <person name="Poole P.S."/>
            <person name="Dixon R.A."/>
            <person name="James E.K."/>
        </authorList>
    </citation>
    <scope>NUCLEOTIDE SEQUENCE</scope>
    <source>
        <strain evidence="5">LuFRes1</strain>
    </source>
</reference>
<feature type="domain" description="Probable ATP-binding protein BrxC winged helix-turn-helix" evidence="2">
    <location>
        <begin position="753"/>
        <end position="878"/>
    </location>
</feature>
<comment type="caution">
    <text evidence="5">The sequence shown here is derived from an EMBL/GenBank/DDBJ whole genome shotgun (WGS) entry which is preliminary data.</text>
</comment>
<dbReference type="Proteomes" id="UP000615989">
    <property type="component" value="Unassembled WGS sequence"/>
</dbReference>
<dbReference type="EMBL" id="WTVG01000006">
    <property type="protein sequence ID" value="NMG23853.1"/>
    <property type="molecule type" value="Genomic_DNA"/>
</dbReference>
<dbReference type="InterPro" id="IPR047679">
    <property type="entry name" value="BREX_BrxC"/>
</dbReference>
<dbReference type="Pfam" id="PF25791">
    <property type="entry name" value="WHD_BREX_BrxC"/>
    <property type="match status" value="1"/>
</dbReference>
<dbReference type="NCBIfam" id="NF033441">
    <property type="entry name" value="BREX_BrxC"/>
    <property type="match status" value="1"/>
</dbReference>
<evidence type="ECO:0000313" key="5">
    <source>
        <dbReference type="EMBL" id="NMG23853.1"/>
    </source>
</evidence>
<dbReference type="InterPro" id="IPR058037">
    <property type="entry name" value="BREX_BrxC_helical"/>
</dbReference>
<evidence type="ECO:0000256" key="1">
    <source>
        <dbReference type="SAM" id="MobiDB-lite"/>
    </source>
</evidence>
<name>A0ABX1PIU2_9RHOO</name>
<dbReference type="Pfam" id="PF25796">
    <property type="entry name" value="BREX_BrxC_4th"/>
    <property type="match status" value="1"/>
</dbReference>
<dbReference type="InterPro" id="IPR058036">
    <property type="entry name" value="BREX_BrxC_4th"/>
</dbReference>
<feature type="domain" description="Probable ATP-binding protein BrxC alpha-helical" evidence="3">
    <location>
        <begin position="885"/>
        <end position="1004"/>
    </location>
</feature>
<evidence type="ECO:0000259" key="2">
    <source>
        <dbReference type="Pfam" id="PF25791"/>
    </source>
</evidence>
<evidence type="ECO:0000259" key="3">
    <source>
        <dbReference type="Pfam" id="PF25792"/>
    </source>
</evidence>
<dbReference type="InterPro" id="IPR058038">
    <property type="entry name" value="BREX_BrxC_wHTH"/>
</dbReference>
<evidence type="ECO:0000259" key="4">
    <source>
        <dbReference type="Pfam" id="PF25796"/>
    </source>
</evidence>
<evidence type="ECO:0000313" key="6">
    <source>
        <dbReference type="Proteomes" id="UP000615989"/>
    </source>
</evidence>
<feature type="domain" description="Probable ATP-binding protein BrxC 4th six-stranded beta-sheet" evidence="4">
    <location>
        <begin position="570"/>
        <end position="746"/>
    </location>
</feature>